<evidence type="ECO:0000256" key="7">
    <source>
        <dbReference type="ARBA" id="ARBA00022692"/>
    </source>
</evidence>
<evidence type="ECO:0000256" key="6">
    <source>
        <dbReference type="ARBA" id="ARBA00022617"/>
    </source>
</evidence>
<reference evidence="14 15" key="1">
    <citation type="submission" date="2023-05" db="EMBL/GenBank/DDBJ databases">
        <authorList>
            <person name="Guo Y."/>
        </authorList>
    </citation>
    <scope>NUCLEOTIDE SEQUENCE [LARGE SCALE GENOMIC DNA]</scope>
    <source>
        <strain evidence="14 15">GR2756</strain>
    </source>
</reference>
<evidence type="ECO:0000256" key="8">
    <source>
        <dbReference type="ARBA" id="ARBA00022723"/>
    </source>
</evidence>
<dbReference type="PIRSF" id="PIRSF000178">
    <property type="entry name" value="SDH_cyt_b560"/>
    <property type="match status" value="1"/>
</dbReference>
<dbReference type="SUPFAM" id="SSF81343">
    <property type="entry name" value="Fumarate reductase respiratory complex transmembrane subunits"/>
    <property type="match status" value="1"/>
</dbReference>
<dbReference type="CDD" id="cd03499">
    <property type="entry name" value="SQR_TypeC_SdhC"/>
    <property type="match status" value="1"/>
</dbReference>
<keyword evidence="7 13" id="KW-0812">Transmembrane</keyword>
<protein>
    <recommendedName>
        <fullName evidence="5">Succinate dehydrogenase cytochrome b556 subunit</fullName>
    </recommendedName>
</protein>
<dbReference type="PROSITE" id="PS01001">
    <property type="entry name" value="SDH_CYT_2"/>
    <property type="match status" value="1"/>
</dbReference>
<comment type="caution">
    <text evidence="14">The sequence shown here is derived from an EMBL/GenBank/DDBJ whole genome shotgun (WGS) entry which is preliminary data.</text>
</comment>
<proteinExistence type="inferred from homology"/>
<keyword evidence="11 13" id="KW-0472">Membrane</keyword>
<evidence type="ECO:0000256" key="13">
    <source>
        <dbReference type="SAM" id="Phobius"/>
    </source>
</evidence>
<name>A0ABU3Q3F3_9SPHN</name>
<comment type="cofactor">
    <cofactor evidence="1">
        <name>heme</name>
        <dbReference type="ChEBI" id="CHEBI:30413"/>
    </cofactor>
</comment>
<dbReference type="Proteomes" id="UP001259572">
    <property type="component" value="Unassembled WGS sequence"/>
</dbReference>
<feature type="transmembrane region" description="Helical" evidence="13">
    <location>
        <begin position="59"/>
        <end position="81"/>
    </location>
</feature>
<feature type="transmembrane region" description="Helical" evidence="13">
    <location>
        <begin position="26"/>
        <end position="47"/>
    </location>
</feature>
<accession>A0ABU3Q3F3</accession>
<keyword evidence="8" id="KW-0479">Metal-binding</keyword>
<evidence type="ECO:0000313" key="15">
    <source>
        <dbReference type="Proteomes" id="UP001259572"/>
    </source>
</evidence>
<dbReference type="EMBL" id="JAVUPU010000002">
    <property type="protein sequence ID" value="MDT9597929.1"/>
    <property type="molecule type" value="Genomic_DNA"/>
</dbReference>
<comment type="similarity">
    <text evidence="4">Belongs to the cytochrome b560 family.</text>
</comment>
<dbReference type="NCBIfam" id="TIGR02970">
    <property type="entry name" value="succ_dehyd_cytB"/>
    <property type="match status" value="1"/>
</dbReference>
<comment type="function">
    <text evidence="2">Membrane-anchoring subunit of succinate dehydrogenase (SDH).</text>
</comment>
<keyword evidence="6" id="KW-0349">Heme</keyword>
<evidence type="ECO:0000313" key="14">
    <source>
        <dbReference type="EMBL" id="MDT9597929.1"/>
    </source>
</evidence>
<dbReference type="InterPro" id="IPR034804">
    <property type="entry name" value="SQR/QFR_C/D"/>
</dbReference>
<gene>
    <name evidence="14" type="primary">sdhC</name>
    <name evidence="14" type="ORF">RQX22_03080</name>
</gene>
<dbReference type="Pfam" id="PF01127">
    <property type="entry name" value="Sdh_cyt"/>
    <property type="match status" value="1"/>
</dbReference>
<comment type="subcellular location">
    <subcellularLocation>
        <location evidence="3">Membrane</location>
        <topology evidence="3">Multi-pass membrane protein</topology>
    </subcellularLocation>
</comment>
<keyword evidence="15" id="KW-1185">Reference proteome</keyword>
<evidence type="ECO:0000256" key="10">
    <source>
        <dbReference type="ARBA" id="ARBA00023004"/>
    </source>
</evidence>
<dbReference type="PANTHER" id="PTHR10978:SF5">
    <property type="entry name" value="SUCCINATE DEHYDROGENASE CYTOCHROME B560 SUBUNIT, MITOCHONDRIAL"/>
    <property type="match status" value="1"/>
</dbReference>
<dbReference type="Gene3D" id="1.20.1300.10">
    <property type="entry name" value="Fumarate reductase/succinate dehydrogenase, transmembrane subunit"/>
    <property type="match status" value="1"/>
</dbReference>
<evidence type="ECO:0000256" key="5">
    <source>
        <dbReference type="ARBA" id="ARBA00020076"/>
    </source>
</evidence>
<dbReference type="InterPro" id="IPR014314">
    <property type="entry name" value="Succ_DH_cytb556"/>
</dbReference>
<evidence type="ECO:0000256" key="1">
    <source>
        <dbReference type="ARBA" id="ARBA00001971"/>
    </source>
</evidence>
<dbReference type="RefSeq" id="WP_315723571.1">
    <property type="nucleotide sequence ID" value="NZ_JAVUPU010000002.1"/>
</dbReference>
<keyword evidence="9 13" id="KW-1133">Transmembrane helix</keyword>
<feature type="transmembrane region" description="Helical" evidence="13">
    <location>
        <begin position="106"/>
        <end position="128"/>
    </location>
</feature>
<comment type="subunit">
    <text evidence="12">Part of an enzyme complex containing four subunits: a flavoprotein, an iron-sulfur protein, plus two membrane-anchoring proteins, SdhC and SdhD. The complex can form homotrimers.</text>
</comment>
<evidence type="ECO:0000256" key="11">
    <source>
        <dbReference type="ARBA" id="ARBA00023136"/>
    </source>
</evidence>
<evidence type="ECO:0000256" key="4">
    <source>
        <dbReference type="ARBA" id="ARBA00007244"/>
    </source>
</evidence>
<evidence type="ECO:0000256" key="12">
    <source>
        <dbReference type="ARBA" id="ARBA00025912"/>
    </source>
</evidence>
<evidence type="ECO:0000256" key="3">
    <source>
        <dbReference type="ARBA" id="ARBA00004141"/>
    </source>
</evidence>
<dbReference type="InterPro" id="IPR000701">
    <property type="entry name" value="SuccDH_FuR_B_TM-su"/>
</dbReference>
<dbReference type="PROSITE" id="PS01000">
    <property type="entry name" value="SDH_CYT_1"/>
    <property type="match status" value="1"/>
</dbReference>
<keyword evidence="10" id="KW-0408">Iron</keyword>
<evidence type="ECO:0000256" key="9">
    <source>
        <dbReference type="ARBA" id="ARBA00022989"/>
    </source>
</evidence>
<organism evidence="14 15">
    <name type="scientific">Sphingosinicella rhizophila</name>
    <dbReference type="NCBI Taxonomy" id="3050082"/>
    <lineage>
        <taxon>Bacteria</taxon>
        <taxon>Pseudomonadati</taxon>
        <taxon>Pseudomonadota</taxon>
        <taxon>Alphaproteobacteria</taxon>
        <taxon>Sphingomonadales</taxon>
        <taxon>Sphingosinicellaceae</taxon>
        <taxon>Sphingosinicella</taxon>
    </lineage>
</organism>
<dbReference type="PANTHER" id="PTHR10978">
    <property type="entry name" value="SUCCINATE DEHYDROGENASE CYTOCHROME B560 SUBUNIT"/>
    <property type="match status" value="1"/>
</dbReference>
<evidence type="ECO:0000256" key="2">
    <source>
        <dbReference type="ARBA" id="ARBA00004050"/>
    </source>
</evidence>
<dbReference type="InterPro" id="IPR018495">
    <property type="entry name" value="Succ_DH_cyt_bsu_CS"/>
</dbReference>
<sequence>MHRNPQRPLSPHLSVWRWGPHMLVSILHRITGSGLATIGALALIWWLTAAATGAEAYEYFVSWAISPYGIFVGIGLSWALFQHTLSGLRHFVMDIGAGFELTTNKFWANMTLVGSAVLTALLWAYIVMVK</sequence>